<dbReference type="GO" id="GO:0031267">
    <property type="term" value="F:small GTPase binding"/>
    <property type="evidence" value="ECO:0007669"/>
    <property type="project" value="TreeGrafter"/>
</dbReference>
<dbReference type="InterPro" id="IPR026791">
    <property type="entry name" value="DOCK"/>
</dbReference>
<dbReference type="InterPro" id="IPR027007">
    <property type="entry name" value="C2_DOCK-type_domain"/>
</dbReference>
<dbReference type="STRING" id="8022.A0A061AD44"/>
<reference evidence="5" key="1">
    <citation type="journal article" date="2014" name="Nat. Commun.">
        <title>The rainbow trout genome provides novel insights into evolution after whole-genome duplication in vertebrates.</title>
        <authorList>
            <person name="Berthelot C."/>
            <person name="Brunet F."/>
            <person name="Chalopin D."/>
            <person name="Juanchich A."/>
            <person name="Bernard M."/>
            <person name="Noel B."/>
            <person name="Bento P."/>
            <person name="Da Silva C."/>
            <person name="Labadie K."/>
            <person name="Alberti A."/>
            <person name="Aury J.M."/>
            <person name="Louis A."/>
            <person name="Dehais P."/>
            <person name="Bardou P."/>
            <person name="Montfort J."/>
            <person name="Klopp C."/>
            <person name="Cabau C."/>
            <person name="Gaspin C."/>
            <person name="Thorgaard G.H."/>
            <person name="Boussaha M."/>
            <person name="Quillet E."/>
            <person name="Guyomard R."/>
            <person name="Galiana D."/>
            <person name="Bobe J."/>
            <person name="Volff J.N."/>
            <person name="Genet C."/>
            <person name="Wincker P."/>
            <person name="Jaillon O."/>
            <person name="Roest Crollius H."/>
            <person name="Guiguen Y."/>
        </authorList>
    </citation>
    <scope>NUCLEOTIDE SEQUENCE [LARGE SCALE GENOMIC DNA]</scope>
</reference>
<dbReference type="PaxDb" id="8022-A0A061AD44"/>
<evidence type="ECO:0000313" key="5">
    <source>
        <dbReference type="EMBL" id="CDR18401.1"/>
    </source>
</evidence>
<dbReference type="GO" id="GO:0016477">
    <property type="term" value="P:cell migration"/>
    <property type="evidence" value="ECO:0007669"/>
    <property type="project" value="TreeGrafter"/>
</dbReference>
<comment type="similarity">
    <text evidence="3">Belongs to the DOCK family.</text>
</comment>
<accession>A0A061AD44</accession>
<evidence type="ECO:0000256" key="2">
    <source>
        <dbReference type="ARBA" id="ARBA00022490"/>
    </source>
</evidence>
<dbReference type="GO" id="GO:0007520">
    <property type="term" value="P:myoblast fusion"/>
    <property type="evidence" value="ECO:0007669"/>
    <property type="project" value="TreeGrafter"/>
</dbReference>
<evidence type="ECO:0000256" key="3">
    <source>
        <dbReference type="PROSITE-ProRule" id="PRU00983"/>
    </source>
</evidence>
<dbReference type="GO" id="GO:0007264">
    <property type="term" value="P:small GTPase-mediated signal transduction"/>
    <property type="evidence" value="ECO:0007669"/>
    <property type="project" value="InterPro"/>
</dbReference>
<dbReference type="PROSITE" id="PS51650">
    <property type="entry name" value="C2_DOCK"/>
    <property type="match status" value="1"/>
</dbReference>
<gene>
    <name evidence="5" type="ORF">GSONMT00002620001</name>
</gene>
<dbReference type="PANTHER" id="PTHR45653">
    <property type="entry name" value="DEDICATOR OF CYTOKINESIS"/>
    <property type="match status" value="1"/>
</dbReference>
<dbReference type="Proteomes" id="UP000193380">
    <property type="component" value="Unassembled WGS sequence"/>
</dbReference>
<evidence type="ECO:0000259" key="4">
    <source>
        <dbReference type="PROSITE" id="PS51650"/>
    </source>
</evidence>
<dbReference type="AlphaFoldDB" id="A0A061AD44"/>
<comment type="subcellular location">
    <subcellularLocation>
        <location evidence="1">Cytoplasm</location>
    </subcellularLocation>
</comment>
<proteinExistence type="inferred from homology"/>
<feature type="non-terminal residue" evidence="5">
    <location>
        <position position="284"/>
    </location>
</feature>
<feature type="domain" description="C2 DOCK-type" evidence="4">
    <location>
        <begin position="96"/>
        <end position="169"/>
    </location>
</feature>
<dbReference type="Pfam" id="PF16172">
    <property type="entry name" value="DOCK_N"/>
    <property type="match status" value="1"/>
</dbReference>
<dbReference type="GO" id="GO:0005085">
    <property type="term" value="F:guanyl-nucleotide exchange factor activity"/>
    <property type="evidence" value="ECO:0007669"/>
    <property type="project" value="InterPro"/>
</dbReference>
<dbReference type="Pfam" id="PF14429">
    <property type="entry name" value="DOCK-C2"/>
    <property type="match status" value="1"/>
</dbReference>
<dbReference type="EMBL" id="FR977472">
    <property type="protein sequence ID" value="CDR18401.1"/>
    <property type="molecule type" value="Genomic_DNA"/>
</dbReference>
<dbReference type="GO" id="GO:0005737">
    <property type="term" value="C:cytoplasm"/>
    <property type="evidence" value="ECO:0007669"/>
    <property type="project" value="UniProtKB-SubCell"/>
</dbReference>
<dbReference type="InterPro" id="IPR035892">
    <property type="entry name" value="C2_domain_sf"/>
</dbReference>
<dbReference type="InterPro" id="IPR032376">
    <property type="entry name" value="DOCK_N"/>
</dbReference>
<organism evidence="5 6">
    <name type="scientific">Oncorhynchus mykiss</name>
    <name type="common">Rainbow trout</name>
    <name type="synonym">Salmo gairdneri</name>
    <dbReference type="NCBI Taxonomy" id="8022"/>
    <lineage>
        <taxon>Eukaryota</taxon>
        <taxon>Metazoa</taxon>
        <taxon>Chordata</taxon>
        <taxon>Craniata</taxon>
        <taxon>Vertebrata</taxon>
        <taxon>Euteleostomi</taxon>
        <taxon>Actinopterygii</taxon>
        <taxon>Neopterygii</taxon>
        <taxon>Teleostei</taxon>
        <taxon>Protacanthopterygii</taxon>
        <taxon>Salmoniformes</taxon>
        <taxon>Salmonidae</taxon>
        <taxon>Salmoninae</taxon>
        <taxon>Oncorhynchus</taxon>
    </lineage>
</organism>
<reference evidence="5" key="2">
    <citation type="submission" date="2014-03" db="EMBL/GenBank/DDBJ databases">
        <authorList>
            <person name="Genoscope - CEA"/>
        </authorList>
    </citation>
    <scope>NUCLEOTIDE SEQUENCE</scope>
</reference>
<sequence>MDISDIIKGKIECDEEKQHFIPFFPVVAENDFLHPLLNKVTASRGDSGGQGLWVTMKALVGDIVQIRKEYPHLVDRSTVVARKLGFPEIIMPGDIRNDIYLTLWAGDFDKYNKTSQKNMEVIMMVCDEEGKIVSNSICLGAGDRPLNDYRSVIYYQVKQPRWMETFKVSECVCVCACVCVCVCLNDKLCLIQACHMFAQGPNRRCNVVLCPIAQSPNRRCDVVLCPIAQGPNRRCNVVLCPIAQGPNRRCDVVLCPIAQGPNRRCDVVLRPIAQGPNRRCDVVL</sequence>
<dbReference type="Gene3D" id="2.60.40.150">
    <property type="entry name" value="C2 domain"/>
    <property type="match status" value="1"/>
</dbReference>
<evidence type="ECO:0000256" key="1">
    <source>
        <dbReference type="ARBA" id="ARBA00004496"/>
    </source>
</evidence>
<protein>
    <recommendedName>
        <fullName evidence="4">C2 DOCK-type domain-containing protein</fullName>
    </recommendedName>
</protein>
<keyword evidence="2" id="KW-0963">Cytoplasm</keyword>
<dbReference type="GO" id="GO:0005886">
    <property type="term" value="C:plasma membrane"/>
    <property type="evidence" value="ECO:0007669"/>
    <property type="project" value="TreeGrafter"/>
</dbReference>
<dbReference type="PANTHER" id="PTHR45653:SF6">
    <property type="entry name" value="DEDICATOR OF CYTOKINESIS PROTEIN 2"/>
    <property type="match status" value="1"/>
</dbReference>
<evidence type="ECO:0000313" key="6">
    <source>
        <dbReference type="Proteomes" id="UP000193380"/>
    </source>
</evidence>
<name>A0A061AD44_ONCMY</name>